<dbReference type="InterPro" id="IPR011251">
    <property type="entry name" value="Luciferase-like_dom"/>
</dbReference>
<dbReference type="InterPro" id="IPR036661">
    <property type="entry name" value="Luciferase-like_sf"/>
</dbReference>
<organism evidence="3 4">
    <name type="scientific">Kribbella sancticallisti</name>
    <dbReference type="NCBI Taxonomy" id="460087"/>
    <lineage>
        <taxon>Bacteria</taxon>
        <taxon>Bacillati</taxon>
        <taxon>Actinomycetota</taxon>
        <taxon>Actinomycetes</taxon>
        <taxon>Propionibacteriales</taxon>
        <taxon>Kribbellaceae</taxon>
        <taxon>Kribbella</taxon>
    </lineage>
</organism>
<dbReference type="RefSeq" id="WP_344219287.1">
    <property type="nucleotide sequence ID" value="NZ_BAAAOS010000045.1"/>
</dbReference>
<gene>
    <name evidence="3" type="ORF">GCM10009789_57220</name>
</gene>
<reference evidence="3 4" key="1">
    <citation type="journal article" date="2019" name="Int. J. Syst. Evol. Microbiol.">
        <title>The Global Catalogue of Microorganisms (GCM) 10K type strain sequencing project: providing services to taxonomists for standard genome sequencing and annotation.</title>
        <authorList>
            <consortium name="The Broad Institute Genomics Platform"/>
            <consortium name="The Broad Institute Genome Sequencing Center for Infectious Disease"/>
            <person name="Wu L."/>
            <person name="Ma J."/>
        </authorList>
    </citation>
    <scope>NUCLEOTIDE SEQUENCE [LARGE SCALE GENOMIC DNA]</scope>
    <source>
        <strain evidence="3 4">JCM 14969</strain>
    </source>
</reference>
<evidence type="ECO:0000256" key="1">
    <source>
        <dbReference type="ARBA" id="ARBA00023002"/>
    </source>
</evidence>
<dbReference type="EMBL" id="BAAAOS010000045">
    <property type="protein sequence ID" value="GAA1595837.1"/>
    <property type="molecule type" value="Genomic_DNA"/>
</dbReference>
<keyword evidence="1" id="KW-0560">Oxidoreductase</keyword>
<dbReference type="InterPro" id="IPR050564">
    <property type="entry name" value="F420-G6PD/mer"/>
</dbReference>
<protein>
    <recommendedName>
        <fullName evidence="2">Luciferase-like domain-containing protein</fullName>
    </recommendedName>
</protein>
<name>A0ABN2E433_9ACTN</name>
<dbReference type="Proteomes" id="UP001500393">
    <property type="component" value="Unassembled WGS sequence"/>
</dbReference>
<evidence type="ECO:0000313" key="3">
    <source>
        <dbReference type="EMBL" id="GAA1595837.1"/>
    </source>
</evidence>
<dbReference type="SUPFAM" id="SSF51679">
    <property type="entry name" value="Bacterial luciferase-like"/>
    <property type="match status" value="1"/>
</dbReference>
<feature type="domain" description="Luciferase-like" evidence="2">
    <location>
        <begin position="14"/>
        <end position="290"/>
    </location>
</feature>
<keyword evidence="4" id="KW-1185">Reference proteome</keyword>
<dbReference type="Gene3D" id="3.20.20.30">
    <property type="entry name" value="Luciferase-like domain"/>
    <property type="match status" value="1"/>
</dbReference>
<dbReference type="Pfam" id="PF00296">
    <property type="entry name" value="Bac_luciferase"/>
    <property type="match status" value="1"/>
</dbReference>
<sequence length="337" mass="36323">MTGLQVDIRVPVGRPLPELAEFATEVEAAGLDGIGVPDHHHTGRDAYLVLAAMAQRTERLSLYPATSNVVTRHPLVSAALTNSLDELAPGRAMITVAPGFLSVEKAGEPKARRARLGEVVLALRGLLGEGAATFDGHDLELFHRPESGSRVVVLASGPKLLELAGEVADGVMMLVGLDPRSVEAARRHVRIGAERAGRDPSSIEEILIVPFGLGDADTVRAWPRGWFRPGQPWLRYPSASNLTWLKEAGIEVPDGPPEDLDDELADRICTAYGLFGTAEQCADRLIRAHDELGMSRVFLFPAHTWATTYDLPRAEVDAFGRTIAPALRAAGLSIHRP</sequence>
<dbReference type="PANTHER" id="PTHR43244:SF1">
    <property type="entry name" value="5,10-METHYLENETETRAHYDROMETHANOPTERIN REDUCTASE"/>
    <property type="match status" value="1"/>
</dbReference>
<comment type="caution">
    <text evidence="3">The sequence shown here is derived from an EMBL/GenBank/DDBJ whole genome shotgun (WGS) entry which is preliminary data.</text>
</comment>
<dbReference type="PANTHER" id="PTHR43244">
    <property type="match status" value="1"/>
</dbReference>
<accession>A0ABN2E433</accession>
<evidence type="ECO:0000313" key="4">
    <source>
        <dbReference type="Proteomes" id="UP001500393"/>
    </source>
</evidence>
<proteinExistence type="predicted"/>
<evidence type="ECO:0000259" key="2">
    <source>
        <dbReference type="Pfam" id="PF00296"/>
    </source>
</evidence>